<dbReference type="Gene3D" id="3.30.479.20">
    <property type="entry name" value="Elongation factor Ts, dimerisation domain"/>
    <property type="match status" value="2"/>
</dbReference>
<evidence type="ECO:0000256" key="2">
    <source>
        <dbReference type="ARBA" id="ARBA00016956"/>
    </source>
</evidence>
<dbReference type="PANTHER" id="PTHR11741">
    <property type="entry name" value="ELONGATION FACTOR TS"/>
    <property type="match status" value="1"/>
</dbReference>
<dbReference type="Gene3D" id="1.10.8.10">
    <property type="entry name" value="DNA helicase RuvA subunit, C-terminal domain"/>
    <property type="match status" value="1"/>
</dbReference>
<evidence type="ECO:0000256" key="5">
    <source>
        <dbReference type="ARBA" id="ARBA00025453"/>
    </source>
</evidence>
<dbReference type="InterPro" id="IPR009060">
    <property type="entry name" value="UBA-like_sf"/>
</dbReference>
<comment type="function">
    <text evidence="5 6">Associates with the EF-Tu.GDP complex and induces the exchange of GDP to GTP. It remains bound to the aminoacyl-tRNA.EF-Tu.GTP complex up to the GTP hydrolysis stage on the ribosome.</text>
</comment>
<dbReference type="GO" id="GO:0003746">
    <property type="term" value="F:translation elongation factor activity"/>
    <property type="evidence" value="ECO:0007669"/>
    <property type="project" value="UniProtKB-UniRule"/>
</dbReference>
<organism evidence="8 9">
    <name type="scientific">Solibaculum mannosilyticum</name>
    <dbReference type="NCBI Taxonomy" id="2780922"/>
    <lineage>
        <taxon>Bacteria</taxon>
        <taxon>Bacillati</taxon>
        <taxon>Bacillota</taxon>
        <taxon>Clostridia</taxon>
        <taxon>Eubacteriales</taxon>
        <taxon>Oscillospiraceae</taxon>
        <taxon>Solibaculum</taxon>
    </lineage>
</organism>
<keyword evidence="3 6" id="KW-0251">Elongation factor</keyword>
<dbReference type="InterPro" id="IPR014039">
    <property type="entry name" value="Transl_elong_EFTs/EF1B_dimer"/>
</dbReference>
<dbReference type="PANTHER" id="PTHR11741:SF0">
    <property type="entry name" value="ELONGATION FACTOR TS, MITOCHONDRIAL"/>
    <property type="match status" value="1"/>
</dbReference>
<dbReference type="InterPro" id="IPR001816">
    <property type="entry name" value="Transl_elong_EFTs/EF1B"/>
</dbReference>
<dbReference type="PROSITE" id="PS01126">
    <property type="entry name" value="EF_TS_1"/>
    <property type="match status" value="1"/>
</dbReference>
<dbReference type="AlphaFoldDB" id="A0A7I8CZT4"/>
<dbReference type="GO" id="GO:0005737">
    <property type="term" value="C:cytoplasm"/>
    <property type="evidence" value="ECO:0007669"/>
    <property type="project" value="UniProtKB-SubCell"/>
</dbReference>
<dbReference type="Gene3D" id="1.10.286.20">
    <property type="match status" value="1"/>
</dbReference>
<dbReference type="KEGG" id="sman:C12CBH8_06690"/>
<sequence>MAFTAKDVAALREKTGCGMMDCKKALTASEGDMEKALEFLREKGLAAAAKKSGRIAAEGIVYATVDQSKKAGVVIEVNSETDFVGKNAEFQAFVAKLAETVIDQNPADVDALTAMKPAGSDETVEEMLREKILTIGENIKIRRFARQEGNVATYIHGGGRIGVMVNFEAQNVDTSDEKFAEMAKDVCMQIAALNAAYIDRDAVSPEVIEKEREILIAQIKNDEKNAKKPENIIKKMVDGRIGKFYENNCLVDQAFVKDSAMTVGQYIDKVAKELGGVIKVKEMVRFEKGEGLQKREDNFADEVASMMK</sequence>
<dbReference type="HAMAP" id="MF_00050">
    <property type="entry name" value="EF_Ts"/>
    <property type="match status" value="1"/>
</dbReference>
<evidence type="ECO:0000313" key="8">
    <source>
        <dbReference type="EMBL" id="BCI60030.1"/>
    </source>
</evidence>
<dbReference type="SUPFAM" id="SSF54713">
    <property type="entry name" value="Elongation factor Ts (EF-Ts), dimerisation domain"/>
    <property type="match status" value="2"/>
</dbReference>
<dbReference type="FunFam" id="1.10.8.10:FF:000001">
    <property type="entry name" value="Elongation factor Ts"/>
    <property type="match status" value="1"/>
</dbReference>
<comment type="similarity">
    <text evidence="1 6">Belongs to the EF-Ts family.</text>
</comment>
<dbReference type="NCBIfam" id="TIGR00116">
    <property type="entry name" value="tsf"/>
    <property type="match status" value="1"/>
</dbReference>
<keyword evidence="6" id="KW-0963">Cytoplasm</keyword>
<dbReference type="Proteomes" id="UP000593890">
    <property type="component" value="Chromosome"/>
</dbReference>
<proteinExistence type="inferred from homology"/>
<accession>A0A7I8CZT4</accession>
<protein>
    <recommendedName>
        <fullName evidence="2 6">Elongation factor Ts</fullName>
        <shortName evidence="6">EF-Ts</shortName>
    </recommendedName>
</protein>
<evidence type="ECO:0000256" key="3">
    <source>
        <dbReference type="ARBA" id="ARBA00022768"/>
    </source>
</evidence>
<dbReference type="EMBL" id="AP023321">
    <property type="protein sequence ID" value="BCI60030.1"/>
    <property type="molecule type" value="Genomic_DNA"/>
</dbReference>
<evidence type="ECO:0000313" key="9">
    <source>
        <dbReference type="Proteomes" id="UP000593890"/>
    </source>
</evidence>
<feature type="domain" description="Translation elongation factor EFTs/EF1B dimerisation" evidence="7">
    <location>
        <begin position="72"/>
        <end position="290"/>
    </location>
</feature>
<gene>
    <name evidence="6 8" type="primary">tsf</name>
    <name evidence="8" type="ORF">C12CBH8_06690</name>
</gene>
<dbReference type="InterPro" id="IPR036402">
    <property type="entry name" value="EF-Ts_dimer_sf"/>
</dbReference>
<dbReference type="CDD" id="cd14275">
    <property type="entry name" value="UBA_EF-Ts"/>
    <property type="match status" value="1"/>
</dbReference>
<dbReference type="SUPFAM" id="SSF46934">
    <property type="entry name" value="UBA-like"/>
    <property type="match status" value="1"/>
</dbReference>
<evidence type="ECO:0000259" key="7">
    <source>
        <dbReference type="Pfam" id="PF00889"/>
    </source>
</evidence>
<dbReference type="Pfam" id="PF00889">
    <property type="entry name" value="EF_TS"/>
    <property type="match status" value="1"/>
</dbReference>
<feature type="region of interest" description="Involved in Mg(2+) ion dislocation from EF-Tu" evidence="6">
    <location>
        <begin position="81"/>
        <end position="84"/>
    </location>
</feature>
<name>A0A7I8CZT4_9FIRM</name>
<dbReference type="RefSeq" id="WP_090266727.1">
    <property type="nucleotide sequence ID" value="NZ_AP023321.1"/>
</dbReference>
<evidence type="ECO:0000256" key="6">
    <source>
        <dbReference type="HAMAP-Rule" id="MF_00050"/>
    </source>
</evidence>
<keyword evidence="4 6" id="KW-0648">Protein biosynthesis</keyword>
<keyword evidence="9" id="KW-1185">Reference proteome</keyword>
<dbReference type="FunFam" id="1.10.286.20:FF:000001">
    <property type="entry name" value="Elongation factor Ts"/>
    <property type="match status" value="1"/>
</dbReference>
<evidence type="ECO:0000256" key="1">
    <source>
        <dbReference type="ARBA" id="ARBA00005532"/>
    </source>
</evidence>
<evidence type="ECO:0000256" key="4">
    <source>
        <dbReference type="ARBA" id="ARBA00022917"/>
    </source>
</evidence>
<dbReference type="InterPro" id="IPR018101">
    <property type="entry name" value="Transl_elong_Ts_CS"/>
</dbReference>
<reference evidence="9" key="1">
    <citation type="submission" date="2020-07" db="EMBL/GenBank/DDBJ databases">
        <title>Complete genome sequencing of Clostridia bacterium strain 12CBH8.</title>
        <authorList>
            <person name="Sakamoto M."/>
            <person name="Murakami T."/>
            <person name="Mori H."/>
        </authorList>
    </citation>
    <scope>NUCLEOTIDE SEQUENCE [LARGE SCALE GENOMIC DNA]</scope>
    <source>
        <strain evidence="9">12CBH8</strain>
    </source>
</reference>
<comment type="subcellular location">
    <subcellularLocation>
        <location evidence="6">Cytoplasm</location>
    </subcellularLocation>
</comment>